<comment type="caution">
    <text evidence="14">The sequence shown here is derived from an EMBL/GenBank/DDBJ whole genome shotgun (WGS) entry which is preliminary data.</text>
</comment>
<dbReference type="GO" id="GO:0009279">
    <property type="term" value="C:cell outer membrane"/>
    <property type="evidence" value="ECO:0007669"/>
    <property type="project" value="UniProtKB-SubCell"/>
</dbReference>
<protein>
    <submittedName>
        <fullName evidence="14">TonB-dependent receptor</fullName>
    </submittedName>
</protein>
<evidence type="ECO:0000256" key="2">
    <source>
        <dbReference type="ARBA" id="ARBA00022448"/>
    </source>
</evidence>
<comment type="similarity">
    <text evidence="10 11">Belongs to the TonB-dependent receptor family.</text>
</comment>
<keyword evidence="9 10" id="KW-0998">Cell outer membrane</keyword>
<evidence type="ECO:0000259" key="13">
    <source>
        <dbReference type="Pfam" id="PF07715"/>
    </source>
</evidence>
<dbReference type="PANTHER" id="PTHR30069">
    <property type="entry name" value="TONB-DEPENDENT OUTER MEMBRANE RECEPTOR"/>
    <property type="match status" value="1"/>
</dbReference>
<dbReference type="Gene3D" id="2.170.130.10">
    <property type="entry name" value="TonB-dependent receptor, plug domain"/>
    <property type="match status" value="1"/>
</dbReference>
<dbReference type="Pfam" id="PF00593">
    <property type="entry name" value="TonB_dep_Rec_b-barrel"/>
    <property type="match status" value="1"/>
</dbReference>
<evidence type="ECO:0000256" key="1">
    <source>
        <dbReference type="ARBA" id="ARBA00004571"/>
    </source>
</evidence>
<evidence type="ECO:0000313" key="14">
    <source>
        <dbReference type="EMBL" id="HHR48467.1"/>
    </source>
</evidence>
<organism evidence="14">
    <name type="scientific">candidate division WOR-3 bacterium</name>
    <dbReference type="NCBI Taxonomy" id="2052148"/>
    <lineage>
        <taxon>Bacteria</taxon>
        <taxon>Bacteria division WOR-3</taxon>
    </lineage>
</organism>
<comment type="subcellular location">
    <subcellularLocation>
        <location evidence="1 10">Cell outer membrane</location>
        <topology evidence="1 10">Multi-pass membrane protein</topology>
    </subcellularLocation>
</comment>
<proteinExistence type="inferred from homology"/>
<keyword evidence="2 10" id="KW-0813">Transport</keyword>
<evidence type="ECO:0000256" key="4">
    <source>
        <dbReference type="ARBA" id="ARBA00022692"/>
    </source>
</evidence>
<feature type="domain" description="TonB-dependent receptor-like beta-barrel" evidence="12">
    <location>
        <begin position="238"/>
        <end position="535"/>
    </location>
</feature>
<dbReference type="InterPro" id="IPR036942">
    <property type="entry name" value="Beta-barrel_TonB_sf"/>
</dbReference>
<dbReference type="PROSITE" id="PS52016">
    <property type="entry name" value="TONB_DEPENDENT_REC_3"/>
    <property type="match status" value="1"/>
</dbReference>
<name>A0A7V5XZI8_UNCW3</name>
<keyword evidence="3 10" id="KW-1134">Transmembrane beta strand</keyword>
<evidence type="ECO:0000256" key="10">
    <source>
        <dbReference type="PROSITE-ProRule" id="PRU01360"/>
    </source>
</evidence>
<evidence type="ECO:0000256" key="11">
    <source>
        <dbReference type="RuleBase" id="RU003357"/>
    </source>
</evidence>
<evidence type="ECO:0000256" key="9">
    <source>
        <dbReference type="ARBA" id="ARBA00023237"/>
    </source>
</evidence>
<evidence type="ECO:0000256" key="5">
    <source>
        <dbReference type="ARBA" id="ARBA00022729"/>
    </source>
</evidence>
<dbReference type="Pfam" id="PF07715">
    <property type="entry name" value="Plug"/>
    <property type="match status" value="1"/>
</dbReference>
<dbReference type="InterPro" id="IPR037066">
    <property type="entry name" value="Plug_dom_sf"/>
</dbReference>
<feature type="domain" description="TonB-dependent receptor plug" evidence="13">
    <location>
        <begin position="42"/>
        <end position="145"/>
    </location>
</feature>
<evidence type="ECO:0000256" key="7">
    <source>
        <dbReference type="ARBA" id="ARBA00023136"/>
    </source>
</evidence>
<evidence type="ECO:0000256" key="8">
    <source>
        <dbReference type="ARBA" id="ARBA00023170"/>
    </source>
</evidence>
<dbReference type="GO" id="GO:0044718">
    <property type="term" value="P:siderophore transmembrane transport"/>
    <property type="evidence" value="ECO:0007669"/>
    <property type="project" value="TreeGrafter"/>
</dbReference>
<keyword evidence="4 10" id="KW-0812">Transmembrane</keyword>
<reference evidence="14" key="1">
    <citation type="journal article" date="2020" name="mSystems">
        <title>Genome- and Community-Level Interaction Insights into Carbon Utilization and Element Cycling Functions of Hydrothermarchaeota in Hydrothermal Sediment.</title>
        <authorList>
            <person name="Zhou Z."/>
            <person name="Liu Y."/>
            <person name="Xu W."/>
            <person name="Pan J."/>
            <person name="Luo Z.H."/>
            <person name="Li M."/>
        </authorList>
    </citation>
    <scope>NUCLEOTIDE SEQUENCE [LARGE SCALE GENOMIC DNA]</scope>
    <source>
        <strain evidence="14">SpSt-791</strain>
    </source>
</reference>
<accession>A0A7V5XZI8</accession>
<keyword evidence="7 10" id="KW-0472">Membrane</keyword>
<dbReference type="PANTHER" id="PTHR30069:SF29">
    <property type="entry name" value="HEMOGLOBIN AND HEMOGLOBIN-HAPTOGLOBIN-BINDING PROTEIN 1-RELATED"/>
    <property type="match status" value="1"/>
</dbReference>
<keyword evidence="5" id="KW-0732">Signal</keyword>
<dbReference type="SUPFAM" id="SSF56935">
    <property type="entry name" value="Porins"/>
    <property type="match status" value="1"/>
</dbReference>
<dbReference type="Gene3D" id="2.40.170.20">
    <property type="entry name" value="TonB-dependent receptor, beta-barrel domain"/>
    <property type="match status" value="1"/>
</dbReference>
<sequence length="623" mass="72939">MKKTYFLFFIFLYFSFIFSQTYTTDTVYVYAKRIKEKITTLSLPITIIDKNFLRAFPTIEIKNSLNYISGIFLNSYSFYRGLTSVSLQGNPNTSHTLILFNNMPINQPSTGTADLGLLPFNSVSKIEIYKGAVSNIYGANALNGVINFLPLIEKEKLFFDFAYGENKTRQFLFKSNYQISSYLFSLNGEAFKTNGMRTNDDQKFINLTLFLEKKDFLKLMSGFSLREMGVPGPKPNPNFIPSFGDSLSYSTIDRQKDTFAFFNLNLSPYLEDIIQFHYQFFYTHQKTNFASFETTSTKNNSLGNNLIFSHYFGKDNNFNFGLELKQEKTEYKNSSPFNVSRTILGLFYNFKYQIKENFFDELGIRIDDYGNGRFISYSFGLAYRIENQIIKGYFGRSFRAPSLNDLYWPKTEIFPGFYLLGNQDLKSEIGNIFQISYQLEKEKYQFTINPFLKRIKDLIRWTLDPTMTKWLPINLDKSFVYGSELSFRIKPNTNGEFLFNATLLNGNEWLKVNKDFQKRELTYLPKLLLSSQIIFLKNPQLAINFSYRTKKVNYYGEKIKTISPRLVIDGKITYHLFNKCQLNLILFNLLNKEYSEMFGYTIDDYNYPIGKRKFFFSISFTPF</sequence>
<dbReference type="EMBL" id="DTHS01000017">
    <property type="protein sequence ID" value="HHR48467.1"/>
    <property type="molecule type" value="Genomic_DNA"/>
</dbReference>
<keyword evidence="8 14" id="KW-0675">Receptor</keyword>
<evidence type="ECO:0000256" key="3">
    <source>
        <dbReference type="ARBA" id="ARBA00022452"/>
    </source>
</evidence>
<gene>
    <name evidence="14" type="ORF">ENV79_02330</name>
</gene>
<keyword evidence="6 11" id="KW-0798">TonB box</keyword>
<dbReference type="InterPro" id="IPR012910">
    <property type="entry name" value="Plug_dom"/>
</dbReference>
<dbReference type="GO" id="GO:0015344">
    <property type="term" value="F:siderophore uptake transmembrane transporter activity"/>
    <property type="evidence" value="ECO:0007669"/>
    <property type="project" value="TreeGrafter"/>
</dbReference>
<dbReference type="InterPro" id="IPR039426">
    <property type="entry name" value="TonB-dep_rcpt-like"/>
</dbReference>
<dbReference type="InterPro" id="IPR000531">
    <property type="entry name" value="Beta-barrel_TonB"/>
</dbReference>
<evidence type="ECO:0000259" key="12">
    <source>
        <dbReference type="Pfam" id="PF00593"/>
    </source>
</evidence>
<evidence type="ECO:0000256" key="6">
    <source>
        <dbReference type="ARBA" id="ARBA00023077"/>
    </source>
</evidence>
<dbReference type="AlphaFoldDB" id="A0A7V5XZI8"/>